<dbReference type="AlphaFoldDB" id="A0A7W3CCF5"/>
<dbReference type="EMBL" id="JABXRP010000001">
    <property type="protein sequence ID" value="MBA8078374.1"/>
    <property type="molecule type" value="Genomic_DNA"/>
</dbReference>
<protein>
    <submittedName>
        <fullName evidence="1">HNH endonuclease</fullName>
    </submittedName>
</protein>
<dbReference type="GO" id="GO:0004519">
    <property type="term" value="F:endonuclease activity"/>
    <property type="evidence" value="ECO:0007669"/>
    <property type="project" value="UniProtKB-KW"/>
</dbReference>
<accession>A0A7W3CCF5</accession>
<gene>
    <name evidence="1" type="ORF">HV056_17765</name>
</gene>
<name>A0A7W3CCF5_ENTAS</name>
<dbReference type="InterPro" id="IPR003615">
    <property type="entry name" value="HNH_nuc"/>
</dbReference>
<sequence>MTQKAWSFKAVDQDDLRYHGNTGYHDDPTKLYRYDNFVGNYTNVKEGDIAIITDREALLGIAIIESIPSQPYIKKRNKCPTKNCTPKKINFRKTKPLKWRCSNGCEFHEPLIEHIDATEFIAHYGTTYKELHGISMDSLKTMTPRFNVQGSIQEVDIEWARNLLKTKDINLLPTEADTIEKPLDATDGRLAVIRQIKQRRGQRKFREKLLVKHEKCSVTGCAIVDILEAAHITPYRNDSHNDISNGLLLRSDIHTLYDLNLFAIHPINLTIHFAPVLLESEYSAYHHKRVNVKHKLNNPALTERWQLFSNMHGFESQ</sequence>
<keyword evidence="1" id="KW-0378">Hydrolase</keyword>
<dbReference type="Proteomes" id="UP000533461">
    <property type="component" value="Unassembled WGS sequence"/>
</dbReference>
<dbReference type="RefSeq" id="WP_182383645.1">
    <property type="nucleotide sequence ID" value="NZ_JABXQT010000001.1"/>
</dbReference>
<evidence type="ECO:0000313" key="1">
    <source>
        <dbReference type="EMBL" id="MBA8078374.1"/>
    </source>
</evidence>
<keyword evidence="1" id="KW-0540">Nuclease</keyword>
<proteinExistence type="predicted"/>
<dbReference type="Pfam" id="PF13391">
    <property type="entry name" value="HNH_2"/>
    <property type="match status" value="1"/>
</dbReference>
<evidence type="ECO:0000313" key="2">
    <source>
        <dbReference type="Proteomes" id="UP000533461"/>
    </source>
</evidence>
<organism evidence="1 2">
    <name type="scientific">Enterobacter asburiae</name>
    <dbReference type="NCBI Taxonomy" id="61645"/>
    <lineage>
        <taxon>Bacteria</taxon>
        <taxon>Pseudomonadati</taxon>
        <taxon>Pseudomonadota</taxon>
        <taxon>Gammaproteobacteria</taxon>
        <taxon>Enterobacterales</taxon>
        <taxon>Enterobacteriaceae</taxon>
        <taxon>Enterobacter</taxon>
        <taxon>Enterobacter cloacae complex</taxon>
    </lineage>
</organism>
<comment type="caution">
    <text evidence="1">The sequence shown here is derived from an EMBL/GenBank/DDBJ whole genome shotgun (WGS) entry which is preliminary data.</text>
</comment>
<keyword evidence="1" id="KW-0255">Endonuclease</keyword>
<reference evidence="1 2" key="1">
    <citation type="submission" date="2020-06" db="EMBL/GenBank/DDBJ databases">
        <title>REHAB project genomes.</title>
        <authorList>
            <person name="Shaw L.P."/>
        </authorList>
    </citation>
    <scope>NUCLEOTIDE SEQUENCE [LARGE SCALE GENOMIC DNA]</scope>
    <source>
        <strain evidence="1 2">RHBSTW-00074</strain>
    </source>
</reference>